<name>A0A0A2GXG8_9FLAO</name>
<proteinExistence type="predicted"/>
<organism evidence="1 2">
    <name type="scientific">Dokdonia donghaensis DSW-1</name>
    <dbReference type="NCBI Taxonomy" id="1300343"/>
    <lineage>
        <taxon>Bacteria</taxon>
        <taxon>Pseudomonadati</taxon>
        <taxon>Bacteroidota</taxon>
        <taxon>Flavobacteriia</taxon>
        <taxon>Flavobacteriales</taxon>
        <taxon>Flavobacteriaceae</taxon>
        <taxon>Dokdonia</taxon>
    </lineage>
</organism>
<dbReference type="AlphaFoldDB" id="A0A0A2GXG8"/>
<evidence type="ECO:0008006" key="3">
    <source>
        <dbReference type="Google" id="ProtNLM"/>
    </source>
</evidence>
<comment type="caution">
    <text evidence="1">The sequence shown here is derived from an EMBL/GenBank/DDBJ whole genome shotgun (WGS) entry which is preliminary data.</text>
</comment>
<sequence length="84" mass="10061">MKSIELTPLQPKRNQLAAVACKIFGHKYRLTKRYQSHLKEFECTHCKKQYTLDGYGHYTPLTPKMRRINEVYENFYITKMSRTS</sequence>
<evidence type="ECO:0000313" key="1">
    <source>
        <dbReference type="EMBL" id="KGO07238.1"/>
    </source>
</evidence>
<dbReference type="PATRIC" id="fig|1300343.5.peg.1004"/>
<accession>A0A0A2GXG8</accession>
<evidence type="ECO:0000313" key="2">
    <source>
        <dbReference type="Proteomes" id="UP000030140"/>
    </source>
</evidence>
<dbReference type="RefSeq" id="WP_035327071.1">
    <property type="nucleotide sequence ID" value="NZ_CP015125.1"/>
</dbReference>
<reference evidence="1 2" key="1">
    <citation type="submission" date="2014-10" db="EMBL/GenBank/DDBJ databases">
        <title>Draft genome sequence of the proteorhodopsin-containing marine bacterium Dokdonia donghaensis.</title>
        <authorList>
            <person name="Gomez-Consarnau L."/>
            <person name="Gonzalez J.M."/>
            <person name="Riedel T."/>
            <person name="Jaenicke S."/>
            <person name="Wagner-Doebler I."/>
            <person name="Fuhrman J.A."/>
        </authorList>
    </citation>
    <scope>NUCLEOTIDE SEQUENCE [LARGE SCALE GENOMIC DNA]</scope>
    <source>
        <strain evidence="1 2">DSW-1</strain>
    </source>
</reference>
<gene>
    <name evidence="1" type="ORF">NV36_10610</name>
</gene>
<dbReference type="OrthoDB" id="1450221at2"/>
<dbReference type="Proteomes" id="UP000030140">
    <property type="component" value="Unassembled WGS sequence"/>
</dbReference>
<protein>
    <recommendedName>
        <fullName evidence="3">Prophage protein</fullName>
    </recommendedName>
</protein>
<dbReference type="EMBL" id="JSAQ01000001">
    <property type="protein sequence ID" value="KGO07238.1"/>
    <property type="molecule type" value="Genomic_DNA"/>
</dbReference>
<keyword evidence="2" id="KW-1185">Reference proteome</keyword>
<dbReference type="KEGG" id="ddo:I597_0995"/>